<dbReference type="RefSeq" id="WP_385940393.1">
    <property type="nucleotide sequence ID" value="NZ_JBHSOZ010000003.1"/>
</dbReference>
<dbReference type="InterPro" id="IPR015038">
    <property type="entry name" value="GlaH"/>
</dbReference>
<proteinExistence type="predicted"/>
<evidence type="ECO:0000256" key="2">
    <source>
        <dbReference type="ARBA" id="ARBA00023002"/>
    </source>
</evidence>
<sequence>MSMLEQDVKRDFVKEENTFRVRKHPQSNRLYHIEISDAVIRQFFSELKDMSTERLEYVPYNRFIAAAKLEEIAGTSFSQTINSILHDRASGGFTIGVKEQTNNIGEYILFSTALSHLIGEPNFDAMSGKYYARFTVKDTDNSDSYLRQAYRRFTLHTDGTFVDEPTDWLLMMKMAEEHAVGGESRLLHLDDWKELDRFIKDPLASYEFTYKAPASKNVQEEVKRKTFFLKNNNPCICFIDQFAYPESIQQAKYLRDLSSSMEEDENVIELKLPTGNLVMLNNLFWLHGRAAFEKNVQLHRELLRQRGRFLK</sequence>
<dbReference type="EC" id="1.14.11.64" evidence="4"/>
<reference evidence="5" key="1">
    <citation type="journal article" date="2019" name="Int. J. Syst. Evol. Microbiol.">
        <title>The Global Catalogue of Microorganisms (GCM) 10K type strain sequencing project: providing services to taxonomists for standard genome sequencing and annotation.</title>
        <authorList>
            <consortium name="The Broad Institute Genomics Platform"/>
            <consortium name="The Broad Institute Genome Sequencing Center for Infectious Disease"/>
            <person name="Wu L."/>
            <person name="Ma J."/>
        </authorList>
    </citation>
    <scope>NUCLEOTIDE SEQUENCE [LARGE SCALE GENOMIC DNA]</scope>
    <source>
        <strain evidence="5">CECT 7184</strain>
    </source>
</reference>
<dbReference type="Proteomes" id="UP001596142">
    <property type="component" value="Unassembled WGS sequence"/>
</dbReference>
<dbReference type="Pfam" id="PF08943">
    <property type="entry name" value="CsiD"/>
    <property type="match status" value="1"/>
</dbReference>
<evidence type="ECO:0000313" key="5">
    <source>
        <dbReference type="Proteomes" id="UP001596142"/>
    </source>
</evidence>
<keyword evidence="1" id="KW-0479">Metal-binding</keyword>
<accession>A0ABW0YLK5</accession>
<dbReference type="Gene3D" id="3.60.130.10">
    <property type="entry name" value="Clavaminate synthase-like"/>
    <property type="match status" value="1"/>
</dbReference>
<gene>
    <name evidence="4" type="primary">glaH</name>
    <name evidence="4" type="ORF">ACFPU1_09465</name>
</gene>
<comment type="caution">
    <text evidence="4">The sequence shown here is derived from an EMBL/GenBank/DDBJ whole genome shotgun (WGS) entry which is preliminary data.</text>
</comment>
<dbReference type="SUPFAM" id="SSF51197">
    <property type="entry name" value="Clavaminate synthase-like"/>
    <property type="match status" value="1"/>
</dbReference>
<dbReference type="NCBIfam" id="NF002814">
    <property type="entry name" value="PRK02963.1"/>
    <property type="match status" value="1"/>
</dbReference>
<organism evidence="4 5">
    <name type="scientific">Thalassorhabdus alkalitolerans</name>
    <dbReference type="NCBI Taxonomy" id="2282697"/>
    <lineage>
        <taxon>Bacteria</taxon>
        <taxon>Bacillati</taxon>
        <taxon>Bacillota</taxon>
        <taxon>Bacilli</taxon>
        <taxon>Bacillales</taxon>
        <taxon>Bacillaceae</taxon>
        <taxon>Thalassorhabdus</taxon>
    </lineage>
</organism>
<dbReference type="InterPro" id="IPR042098">
    <property type="entry name" value="TauD-like_sf"/>
</dbReference>
<keyword evidence="3" id="KW-0408">Iron</keyword>
<protein>
    <submittedName>
        <fullName evidence="4">Glutarate dioxygenase GlaH</fullName>
        <ecNumber evidence="4">1.14.11.64</ecNumber>
    </submittedName>
</protein>
<name>A0ABW0YLK5_9BACI</name>
<evidence type="ECO:0000313" key="4">
    <source>
        <dbReference type="EMBL" id="MFC5713011.1"/>
    </source>
</evidence>
<dbReference type="EMBL" id="JBHSOZ010000003">
    <property type="protein sequence ID" value="MFC5713011.1"/>
    <property type="molecule type" value="Genomic_DNA"/>
</dbReference>
<dbReference type="GO" id="GO:0106343">
    <property type="term" value="F:glutarate dioxygenase activity"/>
    <property type="evidence" value="ECO:0007669"/>
    <property type="project" value="UniProtKB-EC"/>
</dbReference>
<evidence type="ECO:0000256" key="3">
    <source>
        <dbReference type="ARBA" id="ARBA00023004"/>
    </source>
</evidence>
<evidence type="ECO:0000256" key="1">
    <source>
        <dbReference type="ARBA" id="ARBA00022723"/>
    </source>
</evidence>
<keyword evidence="5" id="KW-1185">Reference proteome</keyword>
<keyword evidence="4" id="KW-0223">Dioxygenase</keyword>
<keyword evidence="2 4" id="KW-0560">Oxidoreductase</keyword>